<dbReference type="Pfam" id="PF14698">
    <property type="entry name" value="ASL_C2"/>
    <property type="match status" value="1"/>
</dbReference>
<dbReference type="GO" id="GO:0005524">
    <property type="term" value="F:ATP binding"/>
    <property type="evidence" value="ECO:0007669"/>
    <property type="project" value="UniProtKB-UniRule"/>
</dbReference>
<dbReference type="PRINTS" id="PR00149">
    <property type="entry name" value="FUMRATELYASE"/>
</dbReference>
<dbReference type="EMBL" id="CP009922">
    <property type="protein sequence ID" value="AKG46649.1"/>
    <property type="molecule type" value="Genomic_DNA"/>
</dbReference>
<evidence type="ECO:0000313" key="9">
    <source>
        <dbReference type="EMBL" id="AKG46649.1"/>
    </source>
</evidence>
<dbReference type="Gene3D" id="3.30.470.20">
    <property type="entry name" value="ATP-grasp fold, B domain"/>
    <property type="match status" value="1"/>
</dbReference>
<dbReference type="Gene3D" id="3.40.50.20">
    <property type="match status" value="1"/>
</dbReference>
<dbReference type="InterPro" id="IPR036291">
    <property type="entry name" value="NAD(P)-bd_dom_sf"/>
</dbReference>
<dbReference type="GO" id="GO:0004056">
    <property type="term" value="F:argininosuccinate lyase activity"/>
    <property type="evidence" value="ECO:0007669"/>
    <property type="project" value="UniProtKB-UniRule"/>
</dbReference>
<dbReference type="Pfam" id="PF00206">
    <property type="entry name" value="Lyase_1"/>
    <property type="match status" value="1"/>
</dbReference>
<keyword evidence="3" id="KW-0055">Arginine biosynthesis</keyword>
<comment type="pathway">
    <text evidence="1">Amino-acid biosynthesis; L-arginine biosynthesis; L-arginine from L-ornithine and carbamoyl phosphate: step 3/3.</text>
</comment>
<dbReference type="SMART" id="SM01209">
    <property type="entry name" value="GARS_A"/>
    <property type="match status" value="1"/>
</dbReference>
<keyword evidence="7" id="KW-0547">Nucleotide-binding</keyword>
<dbReference type="GO" id="GO:0046872">
    <property type="term" value="F:metal ion binding"/>
    <property type="evidence" value="ECO:0007669"/>
    <property type="project" value="InterPro"/>
</dbReference>
<feature type="domain" description="ATP-grasp" evidence="8">
    <location>
        <begin position="604"/>
        <end position="794"/>
    </location>
</feature>
<evidence type="ECO:0000256" key="7">
    <source>
        <dbReference type="PROSITE-ProRule" id="PRU00409"/>
    </source>
</evidence>
<dbReference type="Pfam" id="PF18603">
    <property type="entry name" value="LAL_C2"/>
    <property type="match status" value="1"/>
</dbReference>
<proteinExistence type="predicted"/>
<evidence type="ECO:0000256" key="4">
    <source>
        <dbReference type="ARBA" id="ARBA00022605"/>
    </source>
</evidence>
<dbReference type="InterPro" id="IPR020557">
    <property type="entry name" value="Fumarate_lyase_CS"/>
</dbReference>
<evidence type="ECO:0000256" key="1">
    <source>
        <dbReference type="ARBA" id="ARBA00004941"/>
    </source>
</evidence>
<dbReference type="InterPro" id="IPR040570">
    <property type="entry name" value="LAL_C2"/>
</dbReference>
<gene>
    <name evidence="9" type="ORF">SXIM_52650</name>
</gene>
<dbReference type="InterPro" id="IPR011761">
    <property type="entry name" value="ATP-grasp"/>
</dbReference>
<dbReference type="Proteomes" id="UP000034034">
    <property type="component" value="Chromosome"/>
</dbReference>
<reference evidence="9" key="1">
    <citation type="submission" date="2019-08" db="EMBL/GenBank/DDBJ databases">
        <title>Complete genome sequence of a mangrove-derived Streptomyces xiamenensis.</title>
        <authorList>
            <person name="Xu J."/>
        </authorList>
    </citation>
    <scope>NUCLEOTIDE SEQUENCE</scope>
    <source>
        <strain evidence="9">318</strain>
    </source>
</reference>
<dbReference type="InterPro" id="IPR041472">
    <property type="entry name" value="BL00235/CARNS1_N"/>
</dbReference>
<dbReference type="PRINTS" id="PR00145">
    <property type="entry name" value="ARGSUCLYASE"/>
</dbReference>
<dbReference type="SUPFAM" id="SSF56059">
    <property type="entry name" value="Glutathione synthetase ATP-binding domain-like"/>
    <property type="match status" value="1"/>
</dbReference>
<evidence type="ECO:0000256" key="3">
    <source>
        <dbReference type="ARBA" id="ARBA00022571"/>
    </source>
</evidence>
<evidence type="ECO:0000256" key="5">
    <source>
        <dbReference type="ARBA" id="ARBA00023239"/>
    </source>
</evidence>
<evidence type="ECO:0000259" key="8">
    <source>
        <dbReference type="PROSITE" id="PS50975"/>
    </source>
</evidence>
<evidence type="ECO:0000256" key="2">
    <source>
        <dbReference type="ARBA" id="ARBA00012338"/>
    </source>
</evidence>
<keyword evidence="7" id="KW-0067">ATP-binding</keyword>
<dbReference type="EC" id="4.3.2.1" evidence="2 6"/>
<dbReference type="PATRIC" id="fig|408015.6.peg.5330"/>
<keyword evidence="4" id="KW-0028">Amino-acid biosynthesis</keyword>
<dbReference type="InterPro" id="IPR024083">
    <property type="entry name" value="Fumarase/histidase_N"/>
</dbReference>
<dbReference type="UniPathway" id="UPA00068">
    <property type="reaction ID" value="UER00114"/>
</dbReference>
<dbReference type="AlphaFoldDB" id="A0A0F7G0H8"/>
<dbReference type="KEGG" id="sxi:SXIM_52650"/>
<evidence type="ECO:0000313" key="10">
    <source>
        <dbReference type="Proteomes" id="UP000034034"/>
    </source>
</evidence>
<dbReference type="HOGENOM" id="CLU_324633_0_0_11"/>
<dbReference type="GO" id="GO:0042450">
    <property type="term" value="P:L-arginine biosynthetic process via ornithine"/>
    <property type="evidence" value="ECO:0007669"/>
    <property type="project" value="UniProtKB-UniRule"/>
</dbReference>
<keyword evidence="5" id="KW-0456">Lyase</keyword>
<name>A0A0F7G0H8_9ACTN</name>
<dbReference type="PROSITE" id="PS50975">
    <property type="entry name" value="ATP_GRASP"/>
    <property type="match status" value="1"/>
</dbReference>
<dbReference type="GO" id="GO:0005829">
    <property type="term" value="C:cytosol"/>
    <property type="evidence" value="ECO:0007669"/>
    <property type="project" value="TreeGrafter"/>
</dbReference>
<dbReference type="SUPFAM" id="SSF51735">
    <property type="entry name" value="NAD(P)-binding Rossmann-fold domains"/>
    <property type="match status" value="1"/>
</dbReference>
<evidence type="ECO:0000256" key="6">
    <source>
        <dbReference type="NCBIfam" id="TIGR00838"/>
    </source>
</evidence>
<dbReference type="Gene3D" id="1.10.40.30">
    <property type="entry name" value="Fumarase/aspartase (C-terminal domain)"/>
    <property type="match status" value="1"/>
</dbReference>
<dbReference type="InterPro" id="IPR008948">
    <property type="entry name" value="L-Aspartase-like"/>
</dbReference>
<keyword evidence="10" id="KW-1185">Reference proteome</keyword>
<dbReference type="RefSeq" id="WP_078847043.1">
    <property type="nucleotide sequence ID" value="NZ_CP009922.3"/>
</dbReference>
<dbReference type="InterPro" id="IPR022761">
    <property type="entry name" value="Fumarate_lyase_N"/>
</dbReference>
<dbReference type="Pfam" id="PF18130">
    <property type="entry name" value="ATPgrasp_N"/>
    <property type="match status" value="1"/>
</dbReference>
<dbReference type="PANTHER" id="PTHR43814:SF1">
    <property type="entry name" value="ARGININOSUCCINATE LYASE"/>
    <property type="match status" value="1"/>
</dbReference>
<dbReference type="CDD" id="cd01359">
    <property type="entry name" value="Argininosuccinate_lyase"/>
    <property type="match status" value="1"/>
</dbReference>
<sequence length="889" mass="91333">MSGNGSGQESTGRLTRTVGARTQRLVYGELTPAALRDEMSLTTRIDLAHVVMLVEQGLLGRADAARLLRTVSALRAQDYAPLRERPAPRGVYLMYEGWLSGVLGEEIGGRLHTGRSRNDLKATATALKLRGWAAETLSDAVRLEAVLLSRARAYRDVVMPVYTHFQAAMPVTYGHYLTGVALALGRDITAAQQAAEGLDVSPLGAGAVAGSDLPIAPERVAGLLGFDRANPHALDAVATRDVPLRLLAAFSGLAVTLSRLAADLQLWSTAEFGFLTFPDRLVGGSSAMPQKRNAFLLEHVKAKAGLAIGAWTAAAGAMKSAPFTNTIEVGTEAVGAMWPGLRAAADAVLLCQSLVSGARPVPERMADRAAAGFVTATTVANRLVAHGVPFRSAHHRVGDAVRRAVEQGSTGLGGLELPPGIPPEAGADLPLPQAVAALRYGGGPGAFDVSFDRARAAMESHGAWCAGLRRRERAANAELEAAVARLSTAGTPWLALVESNTTGTGRRFCAAARDRGMRPVVLTRDPERYPYLAQDGVEVRVLDTGDPAAVLAACAELAGDAGLAGVTSSSEYFIATAAATATALGLPAPDAAAVERCRDKARQRETLAAAGVGVPEAREVGDAAGAEAAAREIGLPVVVKPVSGSGSIGVRLCADAADAGQWAAALLAGPGSGAGRVLVQEYVTGPEFSVETFDDTVVTVVGKRLGDLPHFVEMGHDLPARAPDADLAALGRETVRALTALGLGWGAAHTELRMAARGPVVIEVNPRLGGGMIPVALRDATGVDLVDAAIARAGGQPVPDTAARPGHAAIRFLAAPHGGTVTALADPGPALAVPGVTGVQYTVAPGDLVTISHSFKDRLGCVIGTGSDADGAVRAAERAVALLGADLAG</sequence>
<dbReference type="STRING" id="408015.SXIM_52650"/>
<organism evidence="9 10">
    <name type="scientific">Streptomyces xiamenensis</name>
    <dbReference type="NCBI Taxonomy" id="408015"/>
    <lineage>
        <taxon>Bacteria</taxon>
        <taxon>Bacillati</taxon>
        <taxon>Actinomycetota</taxon>
        <taxon>Actinomycetes</taxon>
        <taxon>Kitasatosporales</taxon>
        <taxon>Streptomycetaceae</taxon>
        <taxon>Streptomyces</taxon>
    </lineage>
</organism>
<dbReference type="Gene3D" id="1.20.200.10">
    <property type="entry name" value="Fumarase/aspartase (Central domain)"/>
    <property type="match status" value="1"/>
</dbReference>
<dbReference type="NCBIfam" id="TIGR00838">
    <property type="entry name" value="argH"/>
    <property type="match status" value="1"/>
</dbReference>
<dbReference type="Pfam" id="PF13535">
    <property type="entry name" value="ATP-grasp_4"/>
    <property type="match status" value="1"/>
</dbReference>
<dbReference type="SUPFAM" id="SSF48557">
    <property type="entry name" value="L-aspartase-like"/>
    <property type="match status" value="1"/>
</dbReference>
<accession>A0A0F7G0H8</accession>
<dbReference type="InterPro" id="IPR009049">
    <property type="entry name" value="Argininosuccinate_lyase"/>
</dbReference>
<dbReference type="InterPro" id="IPR000362">
    <property type="entry name" value="Fumarate_lyase_fam"/>
</dbReference>
<dbReference type="PROSITE" id="PS00163">
    <property type="entry name" value="FUMARATE_LYASES"/>
    <property type="match status" value="1"/>
</dbReference>
<dbReference type="Gene3D" id="1.10.275.10">
    <property type="entry name" value="Fumarase/aspartase (N-terminal domain)"/>
    <property type="match status" value="1"/>
</dbReference>
<dbReference type="PANTHER" id="PTHR43814">
    <property type="entry name" value="ARGININOSUCCINATE LYASE"/>
    <property type="match status" value="1"/>
</dbReference>
<protein>
    <recommendedName>
        <fullName evidence="2 6">Argininosuccinate lyase</fullName>
        <ecNumber evidence="2 6">4.3.2.1</ecNumber>
    </recommendedName>
</protein>
<dbReference type="InterPro" id="IPR029419">
    <property type="entry name" value="Arg_succ_lyase_C"/>
</dbReference>